<evidence type="ECO:0000256" key="3">
    <source>
        <dbReference type="ARBA" id="ARBA00022553"/>
    </source>
</evidence>
<gene>
    <name evidence="6" type="ORF">M8231_03490</name>
</gene>
<keyword evidence="6" id="KW-0067">ATP-binding</keyword>
<dbReference type="PRINTS" id="PR00344">
    <property type="entry name" value="BCTRLSENSOR"/>
</dbReference>
<protein>
    <recommendedName>
        <fullName evidence="2">histidine kinase</fullName>
        <ecNumber evidence="2">2.7.13.3</ecNumber>
    </recommendedName>
</protein>
<dbReference type="CDD" id="cd00130">
    <property type="entry name" value="PAS"/>
    <property type="match status" value="1"/>
</dbReference>
<evidence type="ECO:0000313" key="6">
    <source>
        <dbReference type="EMBL" id="URI16060.1"/>
    </source>
</evidence>
<dbReference type="Gene3D" id="1.10.287.130">
    <property type="match status" value="1"/>
</dbReference>
<dbReference type="Proteomes" id="UP001055429">
    <property type="component" value="Chromosome"/>
</dbReference>
<dbReference type="CDD" id="cd00082">
    <property type="entry name" value="HisKA"/>
    <property type="match status" value="1"/>
</dbReference>
<dbReference type="PANTHER" id="PTHR43065">
    <property type="entry name" value="SENSOR HISTIDINE KINASE"/>
    <property type="match status" value="1"/>
</dbReference>
<keyword evidence="7" id="KW-1185">Reference proteome</keyword>
<reference evidence="6" key="1">
    <citation type="submission" date="2022-05" db="EMBL/GenBank/DDBJ databases">
        <title>Brevundimonas albigilva TT17 genome sequence.</title>
        <authorList>
            <person name="Lee K."/>
            <person name="Son H."/>
        </authorList>
    </citation>
    <scope>NUCLEOTIDE SEQUENCE</scope>
    <source>
        <strain evidence="6">TT17</strain>
    </source>
</reference>
<dbReference type="Pfam" id="PF00512">
    <property type="entry name" value="HisKA"/>
    <property type="match status" value="1"/>
</dbReference>
<comment type="catalytic activity">
    <reaction evidence="1">
        <text>ATP + protein L-histidine = ADP + protein N-phospho-L-histidine.</text>
        <dbReference type="EC" id="2.7.13.3"/>
    </reaction>
</comment>
<dbReference type="EMBL" id="CP097649">
    <property type="protein sequence ID" value="URI16060.1"/>
    <property type="molecule type" value="Genomic_DNA"/>
</dbReference>
<dbReference type="InterPro" id="IPR035965">
    <property type="entry name" value="PAS-like_dom_sf"/>
</dbReference>
<evidence type="ECO:0000256" key="2">
    <source>
        <dbReference type="ARBA" id="ARBA00012438"/>
    </source>
</evidence>
<keyword evidence="6" id="KW-0547">Nucleotide-binding</keyword>
<dbReference type="InterPro" id="IPR005467">
    <property type="entry name" value="His_kinase_dom"/>
</dbReference>
<dbReference type="SUPFAM" id="SSF55785">
    <property type="entry name" value="PYP-like sensor domain (PAS domain)"/>
    <property type="match status" value="1"/>
</dbReference>
<feature type="transmembrane region" description="Helical" evidence="4">
    <location>
        <begin position="25"/>
        <end position="46"/>
    </location>
</feature>
<dbReference type="InterPro" id="IPR004358">
    <property type="entry name" value="Sig_transdc_His_kin-like_C"/>
</dbReference>
<organism evidence="6 7">
    <name type="scientific">Brevundimonas albigilva</name>
    <dbReference type="NCBI Taxonomy" id="1312364"/>
    <lineage>
        <taxon>Bacteria</taxon>
        <taxon>Pseudomonadati</taxon>
        <taxon>Pseudomonadota</taxon>
        <taxon>Alphaproteobacteria</taxon>
        <taxon>Caulobacterales</taxon>
        <taxon>Caulobacteraceae</taxon>
        <taxon>Brevundimonas</taxon>
    </lineage>
</organism>
<evidence type="ECO:0000259" key="5">
    <source>
        <dbReference type="PROSITE" id="PS50109"/>
    </source>
</evidence>
<dbReference type="InterPro" id="IPR036097">
    <property type="entry name" value="HisK_dim/P_sf"/>
</dbReference>
<dbReference type="PROSITE" id="PS50109">
    <property type="entry name" value="HIS_KIN"/>
    <property type="match status" value="1"/>
</dbReference>
<dbReference type="InterPro" id="IPR003594">
    <property type="entry name" value="HATPase_dom"/>
</dbReference>
<dbReference type="RefSeq" id="WP_250202258.1">
    <property type="nucleotide sequence ID" value="NZ_CP097649.1"/>
</dbReference>
<sequence>MIGLAAMARDVRQGPRTDARARPTWVRRICVAGLAIAAAVALRTVLETFGDFYYLPMIPAVMATALLADRQAVALAILLSTGFNLVVVHRLNVVDAAVNAALFAVVAWGIAEVCQRLIEALARAQDLARNLTVRQALLDAILGSTPVVTVDRAGTVRRITPAAAGLLGEDPDAVTGRPFADWVAAFDLETLSALEGGGRLGTPPDGHWTAVKANGDVVPMTLQAALLPDQAAPEHIVVSLADQGESEAARKRARDLQTQLEQVWRLNSLGQMAATLAHELNQPLTAAAVYLHAGHADVVRSGPLGDSAGRNLDLAKTQILRAGEIIRRMRDLIATGSRSFSREHVQSMIDDLSPVFSLISRDSDVPIRCEIDADDLVVADRVQVQQALTNLVRNAVDAVGGQSGGAVAVTGRSFGVEGYELTVEDNGPGIPEAERAHVFQPMATTKSGGMGLGLSVTRAIVESHGGQLIVGRSAQGGAAFSFRLPRTLEAAAA</sequence>
<dbReference type="SMART" id="SM00387">
    <property type="entry name" value="HATPase_c"/>
    <property type="match status" value="1"/>
</dbReference>
<evidence type="ECO:0000313" key="7">
    <source>
        <dbReference type="Proteomes" id="UP001055429"/>
    </source>
</evidence>
<dbReference type="SUPFAM" id="SSF55874">
    <property type="entry name" value="ATPase domain of HSP90 chaperone/DNA topoisomerase II/histidine kinase"/>
    <property type="match status" value="1"/>
</dbReference>
<dbReference type="PANTHER" id="PTHR43065:SF42">
    <property type="entry name" value="TWO-COMPONENT SENSOR PPRA"/>
    <property type="match status" value="1"/>
</dbReference>
<name>A0ABY4STR1_9CAUL</name>
<dbReference type="Gene3D" id="3.30.565.10">
    <property type="entry name" value="Histidine kinase-like ATPase, C-terminal domain"/>
    <property type="match status" value="1"/>
</dbReference>
<proteinExistence type="predicted"/>
<dbReference type="Pfam" id="PF02518">
    <property type="entry name" value="HATPase_c"/>
    <property type="match status" value="1"/>
</dbReference>
<dbReference type="Gene3D" id="3.30.450.20">
    <property type="entry name" value="PAS domain"/>
    <property type="match status" value="1"/>
</dbReference>
<evidence type="ECO:0000256" key="4">
    <source>
        <dbReference type="SAM" id="Phobius"/>
    </source>
</evidence>
<keyword evidence="4" id="KW-1133">Transmembrane helix</keyword>
<keyword evidence="3" id="KW-0597">Phosphoprotein</keyword>
<keyword evidence="4" id="KW-0472">Membrane</keyword>
<dbReference type="InterPro" id="IPR003661">
    <property type="entry name" value="HisK_dim/P_dom"/>
</dbReference>
<feature type="transmembrane region" description="Helical" evidence="4">
    <location>
        <begin position="52"/>
        <end position="79"/>
    </location>
</feature>
<dbReference type="GO" id="GO:0005524">
    <property type="term" value="F:ATP binding"/>
    <property type="evidence" value="ECO:0007669"/>
    <property type="project" value="UniProtKB-KW"/>
</dbReference>
<dbReference type="InterPro" id="IPR036890">
    <property type="entry name" value="HATPase_C_sf"/>
</dbReference>
<feature type="transmembrane region" description="Helical" evidence="4">
    <location>
        <begin position="91"/>
        <end position="111"/>
    </location>
</feature>
<keyword evidence="4" id="KW-0812">Transmembrane</keyword>
<feature type="domain" description="Histidine kinase" evidence="5">
    <location>
        <begin position="275"/>
        <end position="488"/>
    </location>
</feature>
<dbReference type="EC" id="2.7.13.3" evidence="2"/>
<dbReference type="SMART" id="SM00388">
    <property type="entry name" value="HisKA"/>
    <property type="match status" value="1"/>
</dbReference>
<evidence type="ECO:0000256" key="1">
    <source>
        <dbReference type="ARBA" id="ARBA00000085"/>
    </source>
</evidence>
<dbReference type="SUPFAM" id="SSF47384">
    <property type="entry name" value="Homodimeric domain of signal transducing histidine kinase"/>
    <property type="match status" value="1"/>
</dbReference>
<dbReference type="InterPro" id="IPR000014">
    <property type="entry name" value="PAS"/>
</dbReference>
<accession>A0ABY4STR1</accession>